<reference evidence="2 3" key="1">
    <citation type="journal article" date="2018" name="Gigascience">
        <title>Genomes of trombidid mites reveal novel predicted allergens and laterally-transferred genes associated with secondary metabolism.</title>
        <authorList>
            <person name="Dong X."/>
            <person name="Chaisiri K."/>
            <person name="Xia D."/>
            <person name="Armstrong S.D."/>
            <person name="Fang Y."/>
            <person name="Donnelly M.J."/>
            <person name="Kadowaki T."/>
            <person name="McGarry J.W."/>
            <person name="Darby A.C."/>
            <person name="Makepeace B.L."/>
        </authorList>
    </citation>
    <scope>NUCLEOTIDE SEQUENCE [LARGE SCALE GENOMIC DNA]</scope>
    <source>
        <strain evidence="2">UoL-WK</strain>
    </source>
</reference>
<keyword evidence="3" id="KW-1185">Reference proteome</keyword>
<dbReference type="Pfam" id="PF00735">
    <property type="entry name" value="Septin"/>
    <property type="match status" value="1"/>
</dbReference>
<dbReference type="AlphaFoldDB" id="A0A3S3NH00"/>
<dbReference type="PROSITE" id="PS51719">
    <property type="entry name" value="G_SEPTIN"/>
    <property type="match status" value="1"/>
</dbReference>
<dbReference type="Proteomes" id="UP000285301">
    <property type="component" value="Unassembled WGS sequence"/>
</dbReference>
<protein>
    <submittedName>
        <fullName evidence="2">Septin-9-like protein</fullName>
    </submittedName>
</protein>
<accession>A0A3S3NH00</accession>
<comment type="caution">
    <text evidence="2">The sequence shown here is derived from an EMBL/GenBank/DDBJ whole genome shotgun (WGS) entry which is preliminary data.</text>
</comment>
<dbReference type="InterPro" id="IPR027417">
    <property type="entry name" value="P-loop_NTPase"/>
</dbReference>
<dbReference type="SUPFAM" id="SSF52540">
    <property type="entry name" value="P-loop containing nucleoside triphosphate hydrolases"/>
    <property type="match status" value="1"/>
</dbReference>
<evidence type="ECO:0000259" key="1">
    <source>
        <dbReference type="PROSITE" id="PS51719"/>
    </source>
</evidence>
<evidence type="ECO:0000313" key="2">
    <source>
        <dbReference type="EMBL" id="RWR99088.1"/>
    </source>
</evidence>
<sequence>MEDDIKSEESFSIVSEDEDFGLNNVEDFHVRSSLRLPTFVNCNRGMNSIEKSSNSFAFLGRKLLRTTIEFNLLAVGRSGVGKTTLLGCLFNPQKDCQPTTQLMTETVVINEYGLRIKYTTVDTPGFGDEINNEKAIDHIIEYIDEQFEKF</sequence>
<dbReference type="GO" id="GO:0005525">
    <property type="term" value="F:GTP binding"/>
    <property type="evidence" value="ECO:0007669"/>
    <property type="project" value="InterPro"/>
</dbReference>
<feature type="domain" description="Septin-type G" evidence="1">
    <location>
        <begin position="66"/>
        <end position="150"/>
    </location>
</feature>
<proteinExistence type="predicted"/>
<feature type="non-terminal residue" evidence="2">
    <location>
        <position position="150"/>
    </location>
</feature>
<dbReference type="EMBL" id="NCKU01016964">
    <property type="protein sequence ID" value="RWR99088.1"/>
    <property type="molecule type" value="Genomic_DNA"/>
</dbReference>
<gene>
    <name evidence="2" type="ORF">B4U79_02181</name>
</gene>
<dbReference type="STRING" id="1965070.A0A3S3NH00"/>
<dbReference type="PANTHER" id="PTHR18884">
    <property type="entry name" value="SEPTIN"/>
    <property type="match status" value="1"/>
</dbReference>
<dbReference type="InterPro" id="IPR030379">
    <property type="entry name" value="G_SEPTIN_dom"/>
</dbReference>
<name>A0A3S3NH00_9ACAR</name>
<organism evidence="2 3">
    <name type="scientific">Dinothrombium tinctorium</name>
    <dbReference type="NCBI Taxonomy" id="1965070"/>
    <lineage>
        <taxon>Eukaryota</taxon>
        <taxon>Metazoa</taxon>
        <taxon>Ecdysozoa</taxon>
        <taxon>Arthropoda</taxon>
        <taxon>Chelicerata</taxon>
        <taxon>Arachnida</taxon>
        <taxon>Acari</taxon>
        <taxon>Acariformes</taxon>
        <taxon>Trombidiformes</taxon>
        <taxon>Prostigmata</taxon>
        <taxon>Anystina</taxon>
        <taxon>Parasitengona</taxon>
        <taxon>Trombidioidea</taxon>
        <taxon>Trombidiidae</taxon>
        <taxon>Dinothrombium</taxon>
    </lineage>
</organism>
<evidence type="ECO:0000313" key="3">
    <source>
        <dbReference type="Proteomes" id="UP000285301"/>
    </source>
</evidence>
<dbReference type="OrthoDB" id="416553at2759"/>
<dbReference type="Gene3D" id="3.40.50.300">
    <property type="entry name" value="P-loop containing nucleotide triphosphate hydrolases"/>
    <property type="match status" value="1"/>
</dbReference>